<dbReference type="Pfam" id="PF06750">
    <property type="entry name" value="A24_N_bact"/>
    <property type="match status" value="1"/>
</dbReference>
<keyword evidence="5 7" id="KW-1133">Transmembrane helix</keyword>
<feature type="transmembrane region" description="Helical" evidence="7">
    <location>
        <begin position="138"/>
        <end position="156"/>
    </location>
</feature>
<evidence type="ECO:0000256" key="3">
    <source>
        <dbReference type="ARBA" id="ARBA00022475"/>
    </source>
</evidence>
<evidence type="ECO:0000259" key="8">
    <source>
        <dbReference type="Pfam" id="PF01478"/>
    </source>
</evidence>
<feature type="transmembrane region" description="Helical" evidence="7">
    <location>
        <begin position="168"/>
        <end position="194"/>
    </location>
</feature>
<dbReference type="GO" id="GO:0005886">
    <property type="term" value="C:plasma membrane"/>
    <property type="evidence" value="ECO:0007669"/>
    <property type="project" value="UniProtKB-SubCell"/>
</dbReference>
<evidence type="ECO:0000256" key="1">
    <source>
        <dbReference type="ARBA" id="ARBA00004651"/>
    </source>
</evidence>
<reference evidence="10 11" key="1">
    <citation type="journal article" date="2015" name="Nature">
        <title>rRNA introns, odd ribosomes, and small enigmatic genomes across a large radiation of phyla.</title>
        <authorList>
            <person name="Brown C.T."/>
            <person name="Hug L.A."/>
            <person name="Thomas B.C."/>
            <person name="Sharon I."/>
            <person name="Castelle C.J."/>
            <person name="Singh A."/>
            <person name="Wilkins M.J."/>
            <person name="Williams K.H."/>
            <person name="Banfield J.F."/>
        </authorList>
    </citation>
    <scope>NUCLEOTIDE SEQUENCE [LARGE SCALE GENOMIC DNA]</scope>
</reference>
<dbReference type="InterPro" id="IPR050882">
    <property type="entry name" value="Prepilin_peptidase/N-MTase"/>
</dbReference>
<feature type="domain" description="Prepilin peptidase A24 N-terminal" evidence="9">
    <location>
        <begin position="11"/>
        <end position="91"/>
    </location>
</feature>
<accession>A0A0G0PAM3</accession>
<dbReference type="Gene3D" id="1.20.120.1220">
    <property type="match status" value="1"/>
</dbReference>
<evidence type="ECO:0000313" key="11">
    <source>
        <dbReference type="Proteomes" id="UP000034207"/>
    </source>
</evidence>
<evidence type="ECO:0000256" key="5">
    <source>
        <dbReference type="ARBA" id="ARBA00022989"/>
    </source>
</evidence>
<feature type="transmembrane region" description="Helical" evidence="7">
    <location>
        <begin position="244"/>
        <end position="261"/>
    </location>
</feature>
<dbReference type="InterPro" id="IPR010627">
    <property type="entry name" value="Prepilin_pept_A24_N"/>
</dbReference>
<dbReference type="Proteomes" id="UP000034207">
    <property type="component" value="Unassembled WGS sequence"/>
</dbReference>
<feature type="transmembrane region" description="Helical" evidence="7">
    <location>
        <begin position="215"/>
        <end position="238"/>
    </location>
</feature>
<dbReference type="GO" id="GO:0004190">
    <property type="term" value="F:aspartic-type endopeptidase activity"/>
    <property type="evidence" value="ECO:0007669"/>
    <property type="project" value="InterPro"/>
</dbReference>
<keyword evidence="3" id="KW-1003">Cell membrane</keyword>
<dbReference type="STRING" id="1618345.UT18_C0003G0028"/>
<keyword evidence="4 7" id="KW-0812">Transmembrane</keyword>
<sequence length="277" mass="31046">MQEIYFPFIFVFGLIVGSFLNVAAYALIKGKSIFRLHSACPNCKHKLGFWDLIPLFSYIGLQGRCHYCKKPISIQYPIVELLTGIVFVAIYQKEFGGLDMINLPVYNWFVFAFWLLVFSLLIIITVTDLKEMLIYDEIMYPLIIISFLFAVIIPVIDSGGALNGSLKLIGANLLSGFFGFAFFFFFYAVSKGAWMGGGDVKMGLMMGLLLGWPKILLALMIAFILGSIIGIAAIVLKIKKMKDAIPFGPFLILGTLLAYLWSDYIISQYMHAFGLII</sequence>
<feature type="transmembrane region" description="Helical" evidence="7">
    <location>
        <begin position="105"/>
        <end position="126"/>
    </location>
</feature>
<dbReference type="PANTHER" id="PTHR30487">
    <property type="entry name" value="TYPE 4 PREPILIN-LIKE PROTEINS LEADER PEPTIDE-PROCESSING ENZYME"/>
    <property type="match status" value="1"/>
</dbReference>
<proteinExistence type="inferred from homology"/>
<evidence type="ECO:0000259" key="9">
    <source>
        <dbReference type="Pfam" id="PF06750"/>
    </source>
</evidence>
<keyword evidence="6 7" id="KW-0472">Membrane</keyword>
<dbReference type="InterPro" id="IPR000045">
    <property type="entry name" value="Prepilin_IV_endopep_pep"/>
</dbReference>
<feature type="transmembrane region" description="Helical" evidence="7">
    <location>
        <begin position="6"/>
        <end position="28"/>
    </location>
</feature>
<name>A0A0G0PAM3_UNCC2</name>
<dbReference type="EMBL" id="LBVV01000003">
    <property type="protein sequence ID" value="KKQ95169.1"/>
    <property type="molecule type" value="Genomic_DNA"/>
</dbReference>
<evidence type="ECO:0000313" key="10">
    <source>
        <dbReference type="EMBL" id="KKQ95169.1"/>
    </source>
</evidence>
<feature type="domain" description="Prepilin type IV endopeptidase peptidase" evidence="8">
    <location>
        <begin position="115"/>
        <end position="231"/>
    </location>
</feature>
<evidence type="ECO:0000256" key="4">
    <source>
        <dbReference type="ARBA" id="ARBA00022692"/>
    </source>
</evidence>
<dbReference type="GO" id="GO:0006465">
    <property type="term" value="P:signal peptide processing"/>
    <property type="evidence" value="ECO:0007669"/>
    <property type="project" value="TreeGrafter"/>
</dbReference>
<organism evidence="10 11">
    <name type="scientific">candidate division CPR2 bacterium GW2011_GWC2_39_10</name>
    <dbReference type="NCBI Taxonomy" id="1618345"/>
    <lineage>
        <taxon>Bacteria</taxon>
        <taxon>Bacteria division CPR2</taxon>
    </lineage>
</organism>
<gene>
    <name evidence="10" type="ORF">UT18_C0003G0028</name>
</gene>
<dbReference type="Pfam" id="PF01478">
    <property type="entry name" value="Peptidase_A24"/>
    <property type="match status" value="1"/>
</dbReference>
<evidence type="ECO:0000256" key="6">
    <source>
        <dbReference type="ARBA" id="ARBA00023136"/>
    </source>
</evidence>
<evidence type="ECO:0000256" key="7">
    <source>
        <dbReference type="SAM" id="Phobius"/>
    </source>
</evidence>
<comment type="subcellular location">
    <subcellularLocation>
        <location evidence="1">Cell membrane</location>
        <topology evidence="1">Multi-pass membrane protein</topology>
    </subcellularLocation>
</comment>
<dbReference type="AlphaFoldDB" id="A0A0G0PAM3"/>
<dbReference type="PANTHER" id="PTHR30487:SF0">
    <property type="entry name" value="PREPILIN LEADER PEPTIDASE_N-METHYLTRANSFERASE-RELATED"/>
    <property type="match status" value="1"/>
</dbReference>
<comment type="caution">
    <text evidence="10">The sequence shown here is derived from an EMBL/GenBank/DDBJ whole genome shotgun (WGS) entry which is preliminary data.</text>
</comment>
<protein>
    <submittedName>
        <fullName evidence="10">Type 4 prepilin-like protein leader peptide-processing enzyme</fullName>
    </submittedName>
</protein>
<comment type="similarity">
    <text evidence="2">Belongs to the peptidase A24 family.</text>
</comment>
<feature type="transmembrane region" description="Helical" evidence="7">
    <location>
        <begin position="74"/>
        <end position="93"/>
    </location>
</feature>
<dbReference type="PATRIC" id="fig|1618345.3.peg.156"/>
<evidence type="ECO:0000256" key="2">
    <source>
        <dbReference type="ARBA" id="ARBA00005801"/>
    </source>
</evidence>